<accession>A0ABS8VLD2</accession>
<name>A0ABS8VLD2_DATST</name>
<feature type="non-terminal residue" evidence="1">
    <location>
        <position position="1"/>
    </location>
</feature>
<dbReference type="Proteomes" id="UP000823775">
    <property type="component" value="Unassembled WGS sequence"/>
</dbReference>
<protein>
    <submittedName>
        <fullName evidence="1">Uncharacterized protein</fullName>
    </submittedName>
</protein>
<evidence type="ECO:0000313" key="2">
    <source>
        <dbReference type="Proteomes" id="UP000823775"/>
    </source>
</evidence>
<gene>
    <name evidence="1" type="ORF">HAX54_037252</name>
</gene>
<comment type="caution">
    <text evidence="1">The sequence shown here is derived from an EMBL/GenBank/DDBJ whole genome shotgun (WGS) entry which is preliminary data.</text>
</comment>
<organism evidence="1 2">
    <name type="scientific">Datura stramonium</name>
    <name type="common">Jimsonweed</name>
    <name type="synonym">Common thornapple</name>
    <dbReference type="NCBI Taxonomy" id="4076"/>
    <lineage>
        <taxon>Eukaryota</taxon>
        <taxon>Viridiplantae</taxon>
        <taxon>Streptophyta</taxon>
        <taxon>Embryophyta</taxon>
        <taxon>Tracheophyta</taxon>
        <taxon>Spermatophyta</taxon>
        <taxon>Magnoliopsida</taxon>
        <taxon>eudicotyledons</taxon>
        <taxon>Gunneridae</taxon>
        <taxon>Pentapetalae</taxon>
        <taxon>asterids</taxon>
        <taxon>lamiids</taxon>
        <taxon>Solanales</taxon>
        <taxon>Solanaceae</taxon>
        <taxon>Solanoideae</taxon>
        <taxon>Datureae</taxon>
        <taxon>Datura</taxon>
    </lineage>
</organism>
<sequence length="129" mass="14854">ALLNEKVEASKAQLQGVMDTSQCMEQKEESQPLDYFLLVDVDVEEVDKSEDVNDSSSLELGYIGPHSKYFLTLCLVGNLEIEHSKAMERCVDEEQCPYILKFIMSKRYNNIPHLRAKNYDMQTSIIWSL</sequence>
<proteinExistence type="predicted"/>
<evidence type="ECO:0000313" key="1">
    <source>
        <dbReference type="EMBL" id="MCD9646975.1"/>
    </source>
</evidence>
<reference evidence="1 2" key="1">
    <citation type="journal article" date="2021" name="BMC Genomics">
        <title>Datura genome reveals duplications of psychoactive alkaloid biosynthetic genes and high mutation rate following tissue culture.</title>
        <authorList>
            <person name="Rajewski A."/>
            <person name="Carter-House D."/>
            <person name="Stajich J."/>
            <person name="Litt A."/>
        </authorList>
    </citation>
    <scope>NUCLEOTIDE SEQUENCE [LARGE SCALE GENOMIC DNA]</scope>
    <source>
        <strain evidence="1">AR-01</strain>
    </source>
</reference>
<dbReference type="EMBL" id="JACEIK010004990">
    <property type="protein sequence ID" value="MCD9646975.1"/>
    <property type="molecule type" value="Genomic_DNA"/>
</dbReference>
<keyword evidence="2" id="KW-1185">Reference proteome</keyword>